<name>A0A9D1K377_9BACT</name>
<dbReference type="AlphaFoldDB" id="A0A9D1K377"/>
<dbReference type="Gene3D" id="3.30.2320.30">
    <property type="entry name" value="ATP synthase, E subunit, C-terminal"/>
    <property type="match status" value="1"/>
</dbReference>
<evidence type="ECO:0000256" key="6">
    <source>
        <dbReference type="ARBA" id="ARBA00023225"/>
    </source>
</evidence>
<evidence type="ECO:0000313" key="10">
    <source>
        <dbReference type="Proteomes" id="UP000824139"/>
    </source>
</evidence>
<dbReference type="PANTHER" id="PTHR34982">
    <property type="entry name" value="YOP PROTEINS TRANSLOCATION PROTEIN L"/>
    <property type="match status" value="1"/>
</dbReference>
<keyword evidence="6" id="KW-1006">Bacterial flagellum protein export</keyword>
<feature type="region of interest" description="Disordered" evidence="7">
    <location>
        <begin position="51"/>
        <end position="81"/>
    </location>
</feature>
<protein>
    <submittedName>
        <fullName evidence="9">Flagellar assembly protein FliH</fullName>
    </submittedName>
</protein>
<keyword evidence="5" id="KW-0653">Protein transport</keyword>
<organism evidence="9 10">
    <name type="scientific">Candidatus Scatenecus faecavium</name>
    <dbReference type="NCBI Taxonomy" id="2840915"/>
    <lineage>
        <taxon>Bacteria</taxon>
        <taxon>Candidatus Scatenecus</taxon>
    </lineage>
</organism>
<evidence type="ECO:0000256" key="7">
    <source>
        <dbReference type="SAM" id="MobiDB-lite"/>
    </source>
</evidence>
<evidence type="ECO:0000256" key="4">
    <source>
        <dbReference type="ARBA" id="ARBA00022795"/>
    </source>
</evidence>
<feature type="region of interest" description="Disordered" evidence="7">
    <location>
        <begin position="1"/>
        <end position="22"/>
    </location>
</feature>
<dbReference type="InterPro" id="IPR051472">
    <property type="entry name" value="T3SS_Stator/FliH"/>
</dbReference>
<reference evidence="9" key="2">
    <citation type="journal article" date="2021" name="PeerJ">
        <title>Extensive microbial diversity within the chicken gut microbiome revealed by metagenomics and culture.</title>
        <authorList>
            <person name="Gilroy R."/>
            <person name="Ravi A."/>
            <person name="Getino M."/>
            <person name="Pursley I."/>
            <person name="Horton D.L."/>
            <person name="Alikhan N.F."/>
            <person name="Baker D."/>
            <person name="Gharbi K."/>
            <person name="Hall N."/>
            <person name="Watson M."/>
            <person name="Adriaenssens E.M."/>
            <person name="Foster-Nyarko E."/>
            <person name="Jarju S."/>
            <person name="Secka A."/>
            <person name="Antonio M."/>
            <person name="Oren A."/>
            <person name="Chaudhuri R.R."/>
            <person name="La Ragione R."/>
            <person name="Hildebrand F."/>
            <person name="Pallen M.J."/>
        </authorList>
    </citation>
    <scope>NUCLEOTIDE SEQUENCE</scope>
    <source>
        <strain evidence="9">CHK152-2994</strain>
    </source>
</reference>
<dbReference type="GO" id="GO:0005829">
    <property type="term" value="C:cytosol"/>
    <property type="evidence" value="ECO:0007669"/>
    <property type="project" value="TreeGrafter"/>
</dbReference>
<comment type="similarity">
    <text evidence="2">Belongs to the FliH family.</text>
</comment>
<keyword evidence="9" id="KW-0969">Cilium</keyword>
<dbReference type="GO" id="GO:0015031">
    <property type="term" value="P:protein transport"/>
    <property type="evidence" value="ECO:0007669"/>
    <property type="project" value="UniProtKB-KW"/>
</dbReference>
<evidence type="ECO:0000313" key="9">
    <source>
        <dbReference type="EMBL" id="HIS82462.1"/>
    </source>
</evidence>
<evidence type="ECO:0000259" key="8">
    <source>
        <dbReference type="Pfam" id="PF02108"/>
    </source>
</evidence>
<accession>A0A9D1K377</accession>
<dbReference type="Pfam" id="PF02108">
    <property type="entry name" value="FliH"/>
    <property type="match status" value="1"/>
</dbReference>
<evidence type="ECO:0000256" key="3">
    <source>
        <dbReference type="ARBA" id="ARBA00022448"/>
    </source>
</evidence>
<dbReference type="InterPro" id="IPR038495">
    <property type="entry name" value="ATPase_E_C"/>
</dbReference>
<dbReference type="InterPro" id="IPR018035">
    <property type="entry name" value="Flagellar_FliH/T3SS_HrpE"/>
</dbReference>
<keyword evidence="9" id="KW-0282">Flagellum</keyword>
<evidence type="ECO:0000256" key="5">
    <source>
        <dbReference type="ARBA" id="ARBA00022927"/>
    </source>
</evidence>
<dbReference type="GO" id="GO:0044781">
    <property type="term" value="P:bacterial-type flagellum organization"/>
    <property type="evidence" value="ECO:0007669"/>
    <property type="project" value="UniProtKB-KW"/>
</dbReference>
<keyword evidence="9" id="KW-0966">Cell projection</keyword>
<dbReference type="Proteomes" id="UP000824139">
    <property type="component" value="Unassembled WGS sequence"/>
</dbReference>
<sequence>MIIKRKNSKQTEIPREDVSEVQPAAANFEFEPLPQAEQFFDAQDFEMMPEEASSVLMPEEAETEIELTKAPEPPKPQEPEEIDLFNLDNIDFKQRQERRRGDRRRGFRRVEDRNLVSRAREEADSIREAASKEGYQQGLAQAVEDLAQIREALNAFVGAPQEVFDYIAPEILEISVDIAQKIIKKEVSQNPEIVLEKITEILKTLPKEEPKVTIRVNPMQVSIAKQAIPDMLEAAGLDTKIVVLQDEAVTEGGCIVTTNNGVIDATIESQIAIVKEALKEV</sequence>
<comment type="caution">
    <text evidence="9">The sequence shown here is derived from an EMBL/GenBank/DDBJ whole genome shotgun (WGS) entry which is preliminary data.</text>
</comment>
<comment type="function">
    <text evidence="1">Needed for flagellar regrowth and assembly.</text>
</comment>
<gene>
    <name evidence="9" type="ORF">IAD41_02505</name>
</gene>
<proteinExistence type="inferred from homology"/>
<evidence type="ECO:0000256" key="1">
    <source>
        <dbReference type="ARBA" id="ARBA00003041"/>
    </source>
</evidence>
<dbReference type="EMBL" id="DVJO01000052">
    <property type="protein sequence ID" value="HIS82462.1"/>
    <property type="molecule type" value="Genomic_DNA"/>
</dbReference>
<dbReference type="SUPFAM" id="SSF160527">
    <property type="entry name" value="V-type ATPase subunit E-like"/>
    <property type="match status" value="1"/>
</dbReference>
<dbReference type="PANTHER" id="PTHR34982:SF1">
    <property type="entry name" value="FLAGELLAR ASSEMBLY PROTEIN FLIH"/>
    <property type="match status" value="1"/>
</dbReference>
<feature type="domain" description="Flagellar assembly protein FliH/Type III secretion system HrpE" evidence="8">
    <location>
        <begin position="146"/>
        <end position="271"/>
    </location>
</feature>
<reference evidence="9" key="1">
    <citation type="submission" date="2020-10" db="EMBL/GenBank/DDBJ databases">
        <authorList>
            <person name="Gilroy R."/>
        </authorList>
    </citation>
    <scope>NUCLEOTIDE SEQUENCE</scope>
    <source>
        <strain evidence="9">CHK152-2994</strain>
    </source>
</reference>
<keyword evidence="4" id="KW-1005">Bacterial flagellum biogenesis</keyword>
<keyword evidence="3" id="KW-0813">Transport</keyword>
<evidence type="ECO:0000256" key="2">
    <source>
        <dbReference type="ARBA" id="ARBA00006602"/>
    </source>
</evidence>